<feature type="compositionally biased region" description="Basic and acidic residues" evidence="5">
    <location>
        <begin position="252"/>
        <end position="268"/>
    </location>
</feature>
<comment type="subcellular location">
    <subcellularLocation>
        <location evidence="1">Membrane</location>
        <topology evidence="1">Multi-pass membrane protein</topology>
    </subcellularLocation>
</comment>
<evidence type="ECO:0000256" key="4">
    <source>
        <dbReference type="ARBA" id="ARBA00023136"/>
    </source>
</evidence>
<dbReference type="PANTHER" id="PTHR12489">
    <property type="entry name" value="LIPOMA HMGIC FUSION PARTNER-LIKE PROTEIN"/>
    <property type="match status" value="1"/>
</dbReference>
<evidence type="ECO:0000313" key="7">
    <source>
        <dbReference type="EMBL" id="WAR25797.1"/>
    </source>
</evidence>
<sequence length="305" mass="34579">MEWNTELTKIHHTNYVRNSRAITVAWFIFSACYTILNVVAFLQPFWFGDTVESPGVGYFGLYEWCERAQGSDYTCRGDFLDFNTIQNNYFRAASFLVGGAALLFIITIILMGLFLFLKARIVLRICGTLQMIAAVFMAVGCIIYPNSFDDENVRRICGQSAKPYMMDKCQIRWAYILAIVLIFDALILAILAFVIAARQARSLSNEFQKLKEESPSSSKKSSPREERISHSMSQKSNEGQRSLSSEGQTSPRSEDESTPRQNEFEVQDRFATVHSDSDSDISFENIGDFDAHDAKHLDDEGNIQL</sequence>
<evidence type="ECO:0000256" key="2">
    <source>
        <dbReference type="ARBA" id="ARBA00022692"/>
    </source>
</evidence>
<organism evidence="7 8">
    <name type="scientific">Mya arenaria</name>
    <name type="common">Soft-shell clam</name>
    <dbReference type="NCBI Taxonomy" id="6604"/>
    <lineage>
        <taxon>Eukaryota</taxon>
        <taxon>Metazoa</taxon>
        <taxon>Spiralia</taxon>
        <taxon>Lophotrochozoa</taxon>
        <taxon>Mollusca</taxon>
        <taxon>Bivalvia</taxon>
        <taxon>Autobranchia</taxon>
        <taxon>Heteroconchia</taxon>
        <taxon>Euheterodonta</taxon>
        <taxon>Imparidentia</taxon>
        <taxon>Neoheterodontei</taxon>
        <taxon>Myida</taxon>
        <taxon>Myoidea</taxon>
        <taxon>Myidae</taxon>
        <taxon>Mya</taxon>
    </lineage>
</organism>
<keyword evidence="8" id="KW-1185">Reference proteome</keyword>
<dbReference type="PANTHER" id="PTHR12489:SF1">
    <property type="entry name" value="LP10272P"/>
    <property type="match status" value="1"/>
</dbReference>
<evidence type="ECO:0000256" key="3">
    <source>
        <dbReference type="ARBA" id="ARBA00022989"/>
    </source>
</evidence>
<proteinExistence type="predicted"/>
<gene>
    <name evidence="7" type="ORF">MAR_011501</name>
</gene>
<feature type="transmembrane region" description="Helical" evidence="6">
    <location>
        <begin position="121"/>
        <end position="145"/>
    </location>
</feature>
<feature type="transmembrane region" description="Helical" evidence="6">
    <location>
        <begin position="21"/>
        <end position="46"/>
    </location>
</feature>
<evidence type="ECO:0000256" key="6">
    <source>
        <dbReference type="SAM" id="Phobius"/>
    </source>
</evidence>
<evidence type="ECO:0000256" key="5">
    <source>
        <dbReference type="SAM" id="MobiDB-lite"/>
    </source>
</evidence>
<reference evidence="7" key="1">
    <citation type="submission" date="2022-11" db="EMBL/GenBank/DDBJ databases">
        <title>Centuries of genome instability and evolution in soft-shell clam transmissible cancer (bioRxiv).</title>
        <authorList>
            <person name="Hart S.F.M."/>
            <person name="Yonemitsu M.A."/>
            <person name="Giersch R.M."/>
            <person name="Beal B.F."/>
            <person name="Arriagada G."/>
            <person name="Davis B.W."/>
            <person name="Ostrander E.A."/>
            <person name="Goff S.P."/>
            <person name="Metzger M.J."/>
        </authorList>
    </citation>
    <scope>NUCLEOTIDE SEQUENCE</scope>
    <source>
        <strain evidence="7">MELC-2E11</strain>
        <tissue evidence="7">Siphon/mantle</tissue>
    </source>
</reference>
<name>A0ABY7FXN2_MYAAR</name>
<evidence type="ECO:0000313" key="8">
    <source>
        <dbReference type="Proteomes" id="UP001164746"/>
    </source>
</evidence>
<dbReference type="Pfam" id="PF10242">
    <property type="entry name" value="L_HMGIC_fpl"/>
    <property type="match status" value="1"/>
</dbReference>
<dbReference type="EMBL" id="CP111025">
    <property type="protein sequence ID" value="WAR25797.1"/>
    <property type="molecule type" value="Genomic_DNA"/>
</dbReference>
<accession>A0ABY7FXN2</accession>
<dbReference type="InterPro" id="IPR019372">
    <property type="entry name" value="LHFPL"/>
</dbReference>
<keyword evidence="2 6" id="KW-0812">Transmembrane</keyword>
<keyword evidence="3 6" id="KW-1133">Transmembrane helix</keyword>
<dbReference type="Gene3D" id="1.20.140.150">
    <property type="match status" value="1"/>
</dbReference>
<feature type="region of interest" description="Disordered" evidence="5">
    <location>
        <begin position="207"/>
        <end position="285"/>
    </location>
</feature>
<dbReference type="Proteomes" id="UP001164746">
    <property type="component" value="Chromosome 14"/>
</dbReference>
<protein>
    <submittedName>
        <fullName evidence="7">LHPL3-like protein</fullName>
    </submittedName>
</protein>
<feature type="compositionally biased region" description="Polar residues" evidence="5">
    <location>
        <begin position="230"/>
        <end position="251"/>
    </location>
</feature>
<keyword evidence="4 6" id="KW-0472">Membrane</keyword>
<evidence type="ECO:0000256" key="1">
    <source>
        <dbReference type="ARBA" id="ARBA00004141"/>
    </source>
</evidence>
<feature type="transmembrane region" description="Helical" evidence="6">
    <location>
        <begin position="89"/>
        <end position="114"/>
    </location>
</feature>
<feature type="transmembrane region" description="Helical" evidence="6">
    <location>
        <begin position="173"/>
        <end position="197"/>
    </location>
</feature>